<evidence type="ECO:0000313" key="2">
    <source>
        <dbReference type="EMBL" id="OCH88236.1"/>
    </source>
</evidence>
<dbReference type="GO" id="GO:0006360">
    <property type="term" value="P:transcription by RNA polymerase I"/>
    <property type="evidence" value="ECO:0007669"/>
    <property type="project" value="InterPro"/>
</dbReference>
<accession>A0A8E2APG0</accession>
<dbReference type="EMBL" id="KV722458">
    <property type="protein sequence ID" value="OCH88236.1"/>
    <property type="molecule type" value="Genomic_DNA"/>
</dbReference>
<dbReference type="AlphaFoldDB" id="A0A8E2APG0"/>
<sequence>MSSSESSPEPEPLSKQLKKSKDKKKGKPAKSTSIVTPHGKNEGEDPDWAYKPPPGAVLLNQADDFGEFDWNEVKDDENLELWLIRVPEGVKTKQLQGVKLEIPPSTSKSIRVGSIERKHTTYDIWSLGEDQVETVGGEEIKALTCLLPRQRKGGKLYQAPKPIARHLIISAQPTLPTPAHSSSSEGSITHQNPPRHSYPKEVLKHRFAPIGSLAPTGDAAMDVDELAPASKPDAGKDASAEPPKKKRKGEGEPTKKSKKAKTAA</sequence>
<dbReference type="Proteomes" id="UP000250043">
    <property type="component" value="Unassembled WGS sequence"/>
</dbReference>
<dbReference type="Pfam" id="PF08208">
    <property type="entry name" value="RNA_polI_A34"/>
    <property type="match status" value="1"/>
</dbReference>
<feature type="region of interest" description="Disordered" evidence="1">
    <location>
        <begin position="174"/>
        <end position="198"/>
    </location>
</feature>
<feature type="region of interest" description="Disordered" evidence="1">
    <location>
        <begin position="212"/>
        <end position="264"/>
    </location>
</feature>
<evidence type="ECO:0000313" key="3">
    <source>
        <dbReference type="Proteomes" id="UP000250043"/>
    </source>
</evidence>
<dbReference type="Gene3D" id="6.20.250.70">
    <property type="match status" value="1"/>
</dbReference>
<dbReference type="InterPro" id="IPR013240">
    <property type="entry name" value="DNA-dir_RNA_pol1_su_RPA34"/>
</dbReference>
<protein>
    <submittedName>
        <fullName evidence="2">Uncharacterized protein</fullName>
    </submittedName>
</protein>
<organism evidence="2 3">
    <name type="scientific">Obba rivulosa</name>
    <dbReference type="NCBI Taxonomy" id="1052685"/>
    <lineage>
        <taxon>Eukaryota</taxon>
        <taxon>Fungi</taxon>
        <taxon>Dikarya</taxon>
        <taxon>Basidiomycota</taxon>
        <taxon>Agaricomycotina</taxon>
        <taxon>Agaricomycetes</taxon>
        <taxon>Polyporales</taxon>
        <taxon>Gelatoporiaceae</taxon>
        <taxon>Obba</taxon>
    </lineage>
</organism>
<feature type="compositionally biased region" description="Basic and acidic residues" evidence="1">
    <location>
        <begin position="233"/>
        <end position="255"/>
    </location>
</feature>
<feature type="compositionally biased region" description="Basic residues" evidence="1">
    <location>
        <begin position="16"/>
        <end position="28"/>
    </location>
</feature>
<name>A0A8E2APG0_9APHY</name>
<evidence type="ECO:0000256" key="1">
    <source>
        <dbReference type="SAM" id="MobiDB-lite"/>
    </source>
</evidence>
<gene>
    <name evidence="2" type="ORF">OBBRIDRAFT_827243</name>
</gene>
<proteinExistence type="predicted"/>
<feature type="region of interest" description="Disordered" evidence="1">
    <location>
        <begin position="1"/>
        <end position="55"/>
    </location>
</feature>
<keyword evidence="3" id="KW-1185">Reference proteome</keyword>
<feature type="compositionally biased region" description="Polar residues" evidence="1">
    <location>
        <begin position="174"/>
        <end position="194"/>
    </location>
</feature>
<dbReference type="OrthoDB" id="76224at2759"/>
<reference evidence="2 3" key="1">
    <citation type="submission" date="2016-07" db="EMBL/GenBank/DDBJ databases">
        <title>Draft genome of the white-rot fungus Obba rivulosa 3A-2.</title>
        <authorList>
            <consortium name="DOE Joint Genome Institute"/>
            <person name="Miettinen O."/>
            <person name="Riley R."/>
            <person name="Acob R."/>
            <person name="Barry K."/>
            <person name="Cullen D."/>
            <person name="De Vries R."/>
            <person name="Hainaut M."/>
            <person name="Hatakka A."/>
            <person name="Henrissat B."/>
            <person name="Hilden K."/>
            <person name="Kuo R."/>
            <person name="Labutti K."/>
            <person name="Lipzen A."/>
            <person name="Makela M.R."/>
            <person name="Sandor L."/>
            <person name="Spatafora J.W."/>
            <person name="Grigoriev I.V."/>
            <person name="Hibbett D.S."/>
        </authorList>
    </citation>
    <scope>NUCLEOTIDE SEQUENCE [LARGE SCALE GENOMIC DNA]</scope>
    <source>
        <strain evidence="2 3">3A-2</strain>
    </source>
</reference>